<sequence length="148" mass="15845">MSSLRHVKNVIPASPEDAAVFDNLRDNLQLVPDLTGFVLLADDGLALCGYGLDWTRDDVQTIAAACSGLASLADGLSMPVDGGSVLHLNITMERSHLILTACGNGSTLVVYTSGPESIGLAMRETVRVARAFKHQLGVGDRDRRDRIR</sequence>
<dbReference type="Proteomes" id="UP001500443">
    <property type="component" value="Unassembled WGS sequence"/>
</dbReference>
<dbReference type="SMART" id="SM00960">
    <property type="entry name" value="Robl_LC7"/>
    <property type="match status" value="1"/>
</dbReference>
<evidence type="ECO:0000313" key="2">
    <source>
        <dbReference type="EMBL" id="GAA1499676.1"/>
    </source>
</evidence>
<dbReference type="InterPro" id="IPR004942">
    <property type="entry name" value="Roadblock/LAMTOR2_dom"/>
</dbReference>
<proteinExistence type="predicted"/>
<dbReference type="RefSeq" id="WP_027751953.1">
    <property type="nucleotide sequence ID" value="NZ_BAAAPF010000254.1"/>
</dbReference>
<dbReference type="Pfam" id="PF03259">
    <property type="entry name" value="Robl_LC7"/>
    <property type="match status" value="1"/>
</dbReference>
<dbReference type="InterPro" id="IPR053141">
    <property type="entry name" value="Mycobact_SerProt_Inhib_Rv3364c"/>
</dbReference>
<reference evidence="2 3" key="1">
    <citation type="journal article" date="2019" name="Int. J. Syst. Evol. Microbiol.">
        <title>The Global Catalogue of Microorganisms (GCM) 10K type strain sequencing project: providing services to taxonomists for standard genome sequencing and annotation.</title>
        <authorList>
            <consortium name="The Broad Institute Genomics Platform"/>
            <consortium name="The Broad Institute Genome Sequencing Center for Infectious Disease"/>
            <person name="Wu L."/>
            <person name="Ma J."/>
        </authorList>
    </citation>
    <scope>NUCLEOTIDE SEQUENCE [LARGE SCALE GENOMIC DNA]</scope>
    <source>
        <strain evidence="2 3">JCM 15481</strain>
    </source>
</reference>
<dbReference type="PANTHER" id="PTHR36222">
    <property type="entry name" value="SERINE PROTEASE INHIBITOR RV3364C"/>
    <property type="match status" value="1"/>
</dbReference>
<keyword evidence="3" id="KW-1185">Reference proteome</keyword>
<evidence type="ECO:0000313" key="3">
    <source>
        <dbReference type="Proteomes" id="UP001500443"/>
    </source>
</evidence>
<dbReference type="Gene3D" id="3.30.450.30">
    <property type="entry name" value="Dynein light chain 2a, cytoplasmic"/>
    <property type="match status" value="1"/>
</dbReference>
<name>A0ABN1ZIE7_9ACTN</name>
<dbReference type="SUPFAM" id="SSF103196">
    <property type="entry name" value="Roadblock/LC7 domain"/>
    <property type="match status" value="1"/>
</dbReference>
<accession>A0ABN1ZIE7</accession>
<dbReference type="EMBL" id="BAAAPF010000254">
    <property type="protein sequence ID" value="GAA1499676.1"/>
    <property type="molecule type" value="Genomic_DNA"/>
</dbReference>
<feature type="domain" description="Roadblock/LAMTOR2" evidence="1">
    <location>
        <begin position="21"/>
        <end position="112"/>
    </location>
</feature>
<gene>
    <name evidence="2" type="ORF">GCM10009802_53800</name>
</gene>
<dbReference type="PANTHER" id="PTHR36222:SF1">
    <property type="entry name" value="SERINE PROTEASE INHIBITOR RV3364C"/>
    <property type="match status" value="1"/>
</dbReference>
<protein>
    <recommendedName>
        <fullName evidence="1">Roadblock/LAMTOR2 domain-containing protein</fullName>
    </recommendedName>
</protein>
<evidence type="ECO:0000259" key="1">
    <source>
        <dbReference type="SMART" id="SM00960"/>
    </source>
</evidence>
<comment type="caution">
    <text evidence="2">The sequence shown here is derived from an EMBL/GenBank/DDBJ whole genome shotgun (WGS) entry which is preliminary data.</text>
</comment>
<organism evidence="2 3">
    <name type="scientific">Streptomyces synnematoformans</name>
    <dbReference type="NCBI Taxonomy" id="415721"/>
    <lineage>
        <taxon>Bacteria</taxon>
        <taxon>Bacillati</taxon>
        <taxon>Actinomycetota</taxon>
        <taxon>Actinomycetes</taxon>
        <taxon>Kitasatosporales</taxon>
        <taxon>Streptomycetaceae</taxon>
        <taxon>Streptomyces</taxon>
    </lineage>
</organism>